<evidence type="ECO:0000259" key="2">
    <source>
        <dbReference type="Pfam" id="PF01575"/>
    </source>
</evidence>
<dbReference type="PANTHER" id="PTHR43437">
    <property type="entry name" value="HYDROXYACYL-THIOESTER DEHYDRATASE TYPE 2, MITOCHONDRIAL-RELATED"/>
    <property type="match status" value="1"/>
</dbReference>
<dbReference type="PANTHER" id="PTHR43437:SF3">
    <property type="entry name" value="HYDROXYACYL-THIOESTER DEHYDRATASE TYPE 2, MITOCHONDRIAL"/>
    <property type="match status" value="1"/>
</dbReference>
<comment type="caution">
    <text evidence="3">The sequence shown here is derived from an EMBL/GenBank/DDBJ whole genome shotgun (WGS) entry which is preliminary data.</text>
</comment>
<keyword evidence="4" id="KW-1185">Reference proteome</keyword>
<dbReference type="PRINTS" id="PR01483">
    <property type="entry name" value="FASYNTHASE"/>
</dbReference>
<dbReference type="RefSeq" id="WP_272780556.1">
    <property type="nucleotide sequence ID" value="NZ_JAQQLI010000088.1"/>
</dbReference>
<accession>A0ABT5JJI0</accession>
<dbReference type="SUPFAM" id="SSF54637">
    <property type="entry name" value="Thioesterase/thiol ester dehydrase-isomerase"/>
    <property type="match status" value="1"/>
</dbReference>
<dbReference type="InterPro" id="IPR029069">
    <property type="entry name" value="HotDog_dom_sf"/>
</dbReference>
<feature type="domain" description="MaoC-like" evidence="2">
    <location>
        <begin position="24"/>
        <end position="112"/>
    </location>
</feature>
<reference evidence="3" key="2">
    <citation type="submission" date="2023-02" db="EMBL/GenBank/DDBJ databases">
        <authorList>
            <person name="Rayyan A."/>
            <person name="Meyer T."/>
            <person name="Kyndt J.A."/>
        </authorList>
    </citation>
    <scope>NUCLEOTIDE SEQUENCE</scope>
    <source>
        <strain evidence="3">DSM 9987</strain>
    </source>
</reference>
<dbReference type="InterPro" id="IPR002539">
    <property type="entry name" value="MaoC-like_dom"/>
</dbReference>
<dbReference type="Pfam" id="PF01575">
    <property type="entry name" value="MaoC_dehydratas"/>
    <property type="match status" value="1"/>
</dbReference>
<dbReference type="Proteomes" id="UP001165652">
    <property type="component" value="Unassembled WGS sequence"/>
</dbReference>
<gene>
    <name evidence="3" type="ORF">PQJ73_28990</name>
</gene>
<reference evidence="3" key="1">
    <citation type="journal article" date="2023" name="Microbiol Resour">
        <title>Genome Sequences of Rhodoplanes serenus and Two Thermotolerant Strains, Rhodoplanes tepidamans and 'Rhodoplanes cryptolactis,' Further Refine the Genus.</title>
        <authorList>
            <person name="Rayyan A.A."/>
            <person name="Kyndt J.A."/>
        </authorList>
    </citation>
    <scope>NUCLEOTIDE SEQUENCE</scope>
    <source>
        <strain evidence="3">DSM 9987</strain>
    </source>
</reference>
<name>A0ABT5JJI0_RHOTP</name>
<feature type="region of interest" description="Disordered" evidence="1">
    <location>
        <begin position="144"/>
        <end position="165"/>
    </location>
</feature>
<sequence length="165" mass="17783">MADTVLEPRSLYFEDLAIGMSETLERTVTDAAVRAFAEVSGDRNPIHLSEEYAAGTLFKTRIAHGIFTASLISAVLGMRLPGPGVIYFSQTLNFRGPVKIGDVVHVRLEIAELMPEKCRARIACSCTVAGEVVLDGDAWVKVPSRLPKPDAPKPDAPKPDAPKPA</sequence>
<protein>
    <submittedName>
        <fullName evidence="3">MaoC family dehydratase</fullName>
    </submittedName>
</protein>
<feature type="compositionally biased region" description="Basic and acidic residues" evidence="1">
    <location>
        <begin position="147"/>
        <end position="165"/>
    </location>
</feature>
<evidence type="ECO:0000313" key="4">
    <source>
        <dbReference type="Proteomes" id="UP001165652"/>
    </source>
</evidence>
<evidence type="ECO:0000313" key="3">
    <source>
        <dbReference type="EMBL" id="MDC7789734.1"/>
    </source>
</evidence>
<dbReference type="EMBL" id="JAQQLI010000088">
    <property type="protein sequence ID" value="MDC7789734.1"/>
    <property type="molecule type" value="Genomic_DNA"/>
</dbReference>
<dbReference type="Gene3D" id="3.10.129.10">
    <property type="entry name" value="Hotdog Thioesterase"/>
    <property type="match status" value="1"/>
</dbReference>
<organism evidence="3 4">
    <name type="scientific">Rhodoplanes tepidamans</name>
    <name type="common">Rhodoplanes cryptolactis</name>
    <dbReference type="NCBI Taxonomy" id="200616"/>
    <lineage>
        <taxon>Bacteria</taxon>
        <taxon>Pseudomonadati</taxon>
        <taxon>Pseudomonadota</taxon>
        <taxon>Alphaproteobacteria</taxon>
        <taxon>Hyphomicrobiales</taxon>
        <taxon>Nitrobacteraceae</taxon>
        <taxon>Rhodoplanes</taxon>
    </lineage>
</organism>
<proteinExistence type="predicted"/>
<dbReference type="InterPro" id="IPR050965">
    <property type="entry name" value="UPF0336/Enoyl-CoA_hydratase"/>
</dbReference>
<dbReference type="CDD" id="cd03449">
    <property type="entry name" value="R_hydratase"/>
    <property type="match status" value="1"/>
</dbReference>
<dbReference type="InterPro" id="IPR003965">
    <property type="entry name" value="Fatty_acid_synthase"/>
</dbReference>
<evidence type="ECO:0000256" key="1">
    <source>
        <dbReference type="SAM" id="MobiDB-lite"/>
    </source>
</evidence>